<organism evidence="1 2">
    <name type="scientific">Eretmocerus hayati</name>
    <dbReference type="NCBI Taxonomy" id="131215"/>
    <lineage>
        <taxon>Eukaryota</taxon>
        <taxon>Metazoa</taxon>
        <taxon>Ecdysozoa</taxon>
        <taxon>Arthropoda</taxon>
        <taxon>Hexapoda</taxon>
        <taxon>Insecta</taxon>
        <taxon>Pterygota</taxon>
        <taxon>Neoptera</taxon>
        <taxon>Endopterygota</taxon>
        <taxon>Hymenoptera</taxon>
        <taxon>Apocrita</taxon>
        <taxon>Proctotrupomorpha</taxon>
        <taxon>Chalcidoidea</taxon>
        <taxon>Aphelinidae</taxon>
        <taxon>Aphelininae</taxon>
        <taxon>Eretmocerus</taxon>
    </lineage>
</organism>
<protein>
    <submittedName>
        <fullName evidence="1">Uncharacterized protein</fullName>
    </submittedName>
</protein>
<sequence length="430" mass="49974">MAPCESTKTYSMILRELEPMLRTKLGKDFELVNYNSDSLLPVGENYGSTILKVRAIIKRKGNRNENEETSELDLVAKMLPATDFQRVMFDIGTTFRKETFLYEKLMPAYRQLEEEFGIAENELFDIVPEFYGSRSSIAQPDGELDEDACILMKNLKSEGYYMADRRTGLDLAHAKVAAAALSRFHALGIALKIHKLDYFEIVRKRAKCFTVGSLPEGFTIFVDNFHATIRKDPKTSVYYDQCIAAMSLDMKELWSEIPVEPWATIIHADFWINNFMFKKDPTTGQVVDIKFVDFQNYLFLSPLRELTFFLMMNFNSEVMENHFDEVLDYYYDNFINVLRRMKCNVQPFNRRDFDEAIKKDAFKEFGHCVFISTVMTKNVLEDTDVAEIQDLLCQDDLDPLCVQKLRRIILKYGEKDWFCQSNTSKSNNST</sequence>
<proteinExistence type="predicted"/>
<comment type="caution">
    <text evidence="1">The sequence shown here is derived from an EMBL/GenBank/DDBJ whole genome shotgun (WGS) entry which is preliminary data.</text>
</comment>
<gene>
    <name evidence="1" type="ORF">QAD02_011576</name>
</gene>
<reference evidence="1" key="1">
    <citation type="submission" date="2023-04" db="EMBL/GenBank/DDBJ databases">
        <title>A chromosome-level genome assembly of the parasitoid wasp Eretmocerus hayati.</title>
        <authorList>
            <person name="Zhong Y."/>
            <person name="Liu S."/>
            <person name="Liu Y."/>
        </authorList>
    </citation>
    <scope>NUCLEOTIDE SEQUENCE</scope>
    <source>
        <strain evidence="1">ZJU_SS_LIU_2023</strain>
    </source>
</reference>
<evidence type="ECO:0000313" key="1">
    <source>
        <dbReference type="EMBL" id="KAJ8675790.1"/>
    </source>
</evidence>
<dbReference type="Proteomes" id="UP001239111">
    <property type="component" value="Chromosome 2"/>
</dbReference>
<dbReference type="EMBL" id="CM056742">
    <property type="protein sequence ID" value="KAJ8675790.1"/>
    <property type="molecule type" value="Genomic_DNA"/>
</dbReference>
<name>A0ACC2NWT5_9HYME</name>
<keyword evidence="2" id="KW-1185">Reference proteome</keyword>
<evidence type="ECO:0000313" key="2">
    <source>
        <dbReference type="Proteomes" id="UP001239111"/>
    </source>
</evidence>
<accession>A0ACC2NWT5</accession>